<dbReference type="PANTHER" id="PTHR43618">
    <property type="entry name" value="7-ALPHA-HYDROXYSTEROID DEHYDROGENASE"/>
    <property type="match status" value="1"/>
</dbReference>
<evidence type="ECO:0000313" key="5">
    <source>
        <dbReference type="Proteomes" id="UP000265663"/>
    </source>
</evidence>
<keyword evidence="3" id="KW-0560">Oxidoreductase</keyword>
<dbReference type="EMBL" id="KE747829">
    <property type="protein sequence ID" value="RMZ72077.1"/>
    <property type="molecule type" value="Genomic_DNA"/>
</dbReference>
<dbReference type="PANTHER" id="PTHR43618:SF13">
    <property type="entry name" value="CHAIN DEHYDROGENASE, PUTATIVE (AFU_ORTHOLOGUE AFUA_1G17650)-RELATED"/>
    <property type="match status" value="1"/>
</dbReference>
<dbReference type="Gene3D" id="3.40.50.720">
    <property type="entry name" value="NAD(P)-binding Rossmann-like Domain"/>
    <property type="match status" value="1"/>
</dbReference>
<evidence type="ECO:0000256" key="2">
    <source>
        <dbReference type="ARBA" id="ARBA00022857"/>
    </source>
</evidence>
<dbReference type="AlphaFoldDB" id="A0A3M7MC69"/>
<name>A0A3M7MC69_9PLEO</name>
<evidence type="ECO:0000256" key="3">
    <source>
        <dbReference type="ARBA" id="ARBA00023002"/>
    </source>
</evidence>
<evidence type="ECO:0000256" key="1">
    <source>
        <dbReference type="ARBA" id="ARBA00006484"/>
    </source>
</evidence>
<dbReference type="PRINTS" id="PR00081">
    <property type="entry name" value="GDHRDH"/>
</dbReference>
<dbReference type="InterPro" id="IPR002347">
    <property type="entry name" value="SDR_fam"/>
</dbReference>
<dbReference type="PRINTS" id="PR00080">
    <property type="entry name" value="SDRFAMILY"/>
</dbReference>
<proteinExistence type="inferred from homology"/>
<keyword evidence="5" id="KW-1185">Reference proteome</keyword>
<dbReference type="OrthoDB" id="185373at2759"/>
<protein>
    <submittedName>
        <fullName evidence="4">Oxidoreductase ucpA</fullName>
    </submittedName>
</protein>
<reference evidence="4 5" key="1">
    <citation type="journal article" date="2014" name="PLoS ONE">
        <title>De novo Genome Assembly of the Fungal Plant Pathogen Pyrenophora semeniperda.</title>
        <authorList>
            <person name="Soliai M.M."/>
            <person name="Meyer S.E."/>
            <person name="Udall J.A."/>
            <person name="Elzinga D.E."/>
            <person name="Hermansen R.A."/>
            <person name="Bodily P.M."/>
            <person name="Hart A.A."/>
            <person name="Coleman C.E."/>
        </authorList>
    </citation>
    <scope>NUCLEOTIDE SEQUENCE [LARGE SCALE GENOMIC DNA]</scope>
    <source>
        <strain evidence="4 5">CCB06</strain>
        <tissue evidence="4">Mycelium</tissue>
    </source>
</reference>
<comment type="similarity">
    <text evidence="1">Belongs to the short-chain dehydrogenases/reductases (SDR) family.</text>
</comment>
<dbReference type="InterPro" id="IPR011990">
    <property type="entry name" value="TPR-like_helical_dom_sf"/>
</dbReference>
<dbReference type="GO" id="GO:0016491">
    <property type="term" value="F:oxidoreductase activity"/>
    <property type="evidence" value="ECO:0007669"/>
    <property type="project" value="UniProtKB-KW"/>
</dbReference>
<dbReference type="InterPro" id="IPR052178">
    <property type="entry name" value="Sec_Metab_Biosynth_SDR"/>
</dbReference>
<dbReference type="SUPFAM" id="SSF51735">
    <property type="entry name" value="NAD(P)-binding Rossmann-fold domains"/>
    <property type="match status" value="1"/>
</dbReference>
<sequence>MPSQLTRIVFRRIIANEPLVYRACCYRALRPRIATQHGRHPLPRVQRRTFFGDLFKQRRKLKPAEIPAGLQTMSEVMLAKANDTRPPKPVDVADAIKDFFAQRKGTFEDFHMDSAYGALSYLRENPREDGQPWFSIKDLQGILEKLMASQHRPKVLGESHLAFGRLLIEETAKLEAQYRAQEDVAKKEVPFEVYIKSKQVRLLSCFGAAAEAREVAAGIFKYDPESPRYMRELTVRAWRCILNCHIQDSNLDEISKTMQMSQALSVPLTTAMQKDLVSFYAENNDLASAKFWYFHPSVTNSKGIPSKQPLGSASAALLKACAAAGELTFGQQVVAAMLKDEFPSKESWDAILLWSVAIGKVGDLDGAKAAYFNLQGSFSGDERSVTAINQLIRALCSSNQHHFDELMAMVDDLHERKANFAPETVAALTLLHLRRGEVPDAMDLLQVHAHQYSPAQRRIIQKSLLTFILDGETSTADVWDGYQILRNVFAETPREERIPIMKEFFARNRSDMACHVFFHMRNHISPAHSANRDVYVAAFVGFARCADAESLELAHNQLKLDLNVDMDTKLRNSLMLAYAGTGENNKALQFWREICESKEGPSYNSLAIAFRACEGMHFGAEHAKSIWKRLKEQDIEIDKTIWTAYMSAMARNHNHNEARELVENVEEEYGFTPDLHILGSWFNCTANSHKQADVEDWIKQRYPDVWSEMEALGHWVTMDGFGYRQYNINRDLDPTTMAATKVALITASSAGLGAQIARAFAPDFRVVINYATNAARADSLLQELSSMPGPSSSAPTPRFHLIQADMGSKPSVQALVAETLKKMGRLDVVVSNAGWTRITNFTDIDQQVNEEDWDKCFTLNVKTHMWLAYAAKDALAATEGAFISTASVAGVKPSGSSVPYAVTKAAQIHLAKSLAVILAPKIRVNSISPGMLLTEWGLKFPEKKREAAVNNTKLKRLATVEDCADVVRTLALSRSITGQNVSVDGGSSV</sequence>
<evidence type="ECO:0000313" key="4">
    <source>
        <dbReference type="EMBL" id="RMZ72077.1"/>
    </source>
</evidence>
<dbReference type="Pfam" id="PF13561">
    <property type="entry name" value="adh_short_C2"/>
    <property type="match status" value="1"/>
</dbReference>
<dbReference type="InterPro" id="IPR036291">
    <property type="entry name" value="NAD(P)-bd_dom_sf"/>
</dbReference>
<dbReference type="Gene3D" id="1.25.40.10">
    <property type="entry name" value="Tetratricopeptide repeat domain"/>
    <property type="match status" value="1"/>
</dbReference>
<dbReference type="Proteomes" id="UP000265663">
    <property type="component" value="Unassembled WGS sequence"/>
</dbReference>
<organism evidence="4 5">
    <name type="scientific">Pyrenophora seminiperda CCB06</name>
    <dbReference type="NCBI Taxonomy" id="1302712"/>
    <lineage>
        <taxon>Eukaryota</taxon>
        <taxon>Fungi</taxon>
        <taxon>Dikarya</taxon>
        <taxon>Ascomycota</taxon>
        <taxon>Pezizomycotina</taxon>
        <taxon>Dothideomycetes</taxon>
        <taxon>Pleosporomycetidae</taxon>
        <taxon>Pleosporales</taxon>
        <taxon>Pleosporineae</taxon>
        <taxon>Pleosporaceae</taxon>
        <taxon>Pyrenophora</taxon>
    </lineage>
</organism>
<accession>A0A3M7MC69</accession>
<gene>
    <name evidence="4" type="ORF">GMOD_00007069</name>
</gene>
<dbReference type="CDD" id="cd05233">
    <property type="entry name" value="SDR_c"/>
    <property type="match status" value="1"/>
</dbReference>
<keyword evidence="2" id="KW-0521">NADP</keyword>